<sequence>MKQLSLILFFALLYIIQNTIEAKSSKPSKKPSKNQRLPAYVKCSPIKYYLQDDDIIYYAKSAIEFIEHNTFLKFSEQKKKINGVGINFYYNNKEDKVELSYDSKKPTIVNLTKNTYNSKYLAKFYVGYALGLIPEIARKDRDANVEIFPKNILAKYKEFYDKKKEYPESYYTTDFDYSSMMMFNSSFGSIEKGKRTFRSKFDSSYEKQIGGLGLYSFNDYKRLNVLYCNDKCKKAPKCQNRGYYGSNCDTCKCVYPFAGKSCKSYSKKIGTCEESFLKAYSKPKTKTFKKYTGECYYIIKAKNSRKKVKLTIVNFKGVGQYKLEVKYRKDKGAAGLLITRDVKNIVFPSLSSSVIVTYHTYNTSNALTIKYQAK</sequence>
<dbReference type="Proteomes" id="UP000046392">
    <property type="component" value="Unplaced"/>
</dbReference>
<evidence type="ECO:0000256" key="1">
    <source>
        <dbReference type="ARBA" id="ARBA00022670"/>
    </source>
</evidence>
<dbReference type="InterPro" id="IPR001506">
    <property type="entry name" value="Peptidase_M12A"/>
</dbReference>
<dbReference type="WBParaSite" id="SPAL_0000587900.1">
    <property type="protein sequence ID" value="SPAL_0000587900.1"/>
    <property type="gene ID" value="SPAL_0000587900"/>
</dbReference>
<organism evidence="8 9">
    <name type="scientific">Strongyloides papillosus</name>
    <name type="common">Intestinal threadworm</name>
    <dbReference type="NCBI Taxonomy" id="174720"/>
    <lineage>
        <taxon>Eukaryota</taxon>
        <taxon>Metazoa</taxon>
        <taxon>Ecdysozoa</taxon>
        <taxon>Nematoda</taxon>
        <taxon>Chromadorea</taxon>
        <taxon>Rhabditida</taxon>
        <taxon>Tylenchina</taxon>
        <taxon>Panagrolaimomorpha</taxon>
        <taxon>Strongyloidoidea</taxon>
        <taxon>Strongyloididae</taxon>
        <taxon>Strongyloides</taxon>
    </lineage>
</organism>
<keyword evidence="4 6" id="KW-0862">Zinc</keyword>
<keyword evidence="3 6" id="KW-0378">Hydrolase</keyword>
<reference evidence="9" key="1">
    <citation type="submission" date="2017-02" db="UniProtKB">
        <authorList>
            <consortium name="WormBaseParasite"/>
        </authorList>
    </citation>
    <scope>IDENTIFICATION</scope>
</reference>
<dbReference type="GO" id="GO:0004222">
    <property type="term" value="F:metalloendopeptidase activity"/>
    <property type="evidence" value="ECO:0007669"/>
    <property type="project" value="UniProtKB-UniRule"/>
</dbReference>
<evidence type="ECO:0000256" key="5">
    <source>
        <dbReference type="ARBA" id="ARBA00023049"/>
    </source>
</evidence>
<dbReference type="AlphaFoldDB" id="A0A0N5BIU9"/>
<feature type="signal peptide" evidence="6">
    <location>
        <begin position="1"/>
        <end position="22"/>
    </location>
</feature>
<keyword evidence="1 6" id="KW-0645">Protease</keyword>
<comment type="cofactor">
    <cofactor evidence="6">
        <name>Zn(2+)</name>
        <dbReference type="ChEBI" id="CHEBI:29105"/>
    </cofactor>
    <text evidence="6">Binds 1 zinc ion per subunit.</text>
</comment>
<dbReference type="Gene3D" id="3.40.390.10">
    <property type="entry name" value="Collagenase (Catalytic Domain)"/>
    <property type="match status" value="1"/>
</dbReference>
<proteinExistence type="predicted"/>
<name>A0A0N5BIU9_STREA</name>
<accession>A0A0N5BIU9</accession>
<evidence type="ECO:0000256" key="3">
    <source>
        <dbReference type="ARBA" id="ARBA00022801"/>
    </source>
</evidence>
<keyword evidence="8" id="KW-1185">Reference proteome</keyword>
<dbReference type="InterPro" id="IPR024079">
    <property type="entry name" value="MetalloPept_cat_dom_sf"/>
</dbReference>
<dbReference type="Pfam" id="PF01400">
    <property type="entry name" value="Astacin"/>
    <property type="match status" value="1"/>
</dbReference>
<dbReference type="PRINTS" id="PR00480">
    <property type="entry name" value="ASTACIN"/>
</dbReference>
<dbReference type="EC" id="3.4.24.-" evidence="6"/>
<evidence type="ECO:0000256" key="6">
    <source>
        <dbReference type="RuleBase" id="RU361183"/>
    </source>
</evidence>
<evidence type="ECO:0000313" key="9">
    <source>
        <dbReference type="WBParaSite" id="SPAL_0000587900.1"/>
    </source>
</evidence>
<dbReference type="PANTHER" id="PTHR10127">
    <property type="entry name" value="DISCOIDIN, CUB, EGF, LAMININ , AND ZINC METALLOPROTEASE DOMAIN CONTAINING"/>
    <property type="match status" value="1"/>
</dbReference>
<keyword evidence="5 6" id="KW-0482">Metalloprotease</keyword>
<keyword evidence="6" id="KW-0732">Signal</keyword>
<protein>
    <recommendedName>
        <fullName evidence="6">Metalloendopeptidase</fullName>
        <ecNumber evidence="6">3.4.24.-</ecNumber>
    </recommendedName>
</protein>
<evidence type="ECO:0000313" key="8">
    <source>
        <dbReference type="Proteomes" id="UP000046392"/>
    </source>
</evidence>
<dbReference type="GO" id="GO:0006508">
    <property type="term" value="P:proteolysis"/>
    <property type="evidence" value="ECO:0007669"/>
    <property type="project" value="UniProtKB-KW"/>
</dbReference>
<feature type="domain" description="Peptidase M12A" evidence="7">
    <location>
        <begin position="56"/>
        <end position="227"/>
    </location>
</feature>
<dbReference type="GO" id="GO:0046872">
    <property type="term" value="F:metal ion binding"/>
    <property type="evidence" value="ECO:0007669"/>
    <property type="project" value="UniProtKB-KW"/>
</dbReference>
<evidence type="ECO:0000256" key="2">
    <source>
        <dbReference type="ARBA" id="ARBA00022723"/>
    </source>
</evidence>
<keyword evidence="2 6" id="KW-0479">Metal-binding</keyword>
<dbReference type="PANTHER" id="PTHR10127:SF780">
    <property type="entry name" value="METALLOENDOPEPTIDASE"/>
    <property type="match status" value="1"/>
</dbReference>
<evidence type="ECO:0000256" key="4">
    <source>
        <dbReference type="ARBA" id="ARBA00022833"/>
    </source>
</evidence>
<feature type="chain" id="PRO_5005733404" description="Metalloendopeptidase" evidence="6">
    <location>
        <begin position="23"/>
        <end position="374"/>
    </location>
</feature>
<evidence type="ECO:0000259" key="7">
    <source>
        <dbReference type="Pfam" id="PF01400"/>
    </source>
</evidence>
<dbReference type="SUPFAM" id="SSF55486">
    <property type="entry name" value="Metalloproteases ('zincins'), catalytic domain"/>
    <property type="match status" value="1"/>
</dbReference>